<reference evidence="14 15" key="1">
    <citation type="journal article" date="2019" name="Int. J. Syst. Evol. Microbiol.">
        <title>The Global Catalogue of Microorganisms (GCM) 10K type strain sequencing project: providing services to taxonomists for standard genome sequencing and annotation.</title>
        <authorList>
            <consortium name="The Broad Institute Genomics Platform"/>
            <consortium name="The Broad Institute Genome Sequencing Center for Infectious Disease"/>
            <person name="Wu L."/>
            <person name="Ma J."/>
        </authorList>
    </citation>
    <scope>NUCLEOTIDE SEQUENCE [LARGE SCALE GENOMIC DNA]</scope>
    <source>
        <strain evidence="14 15">JCM 15900</strain>
    </source>
</reference>
<dbReference type="PANTHER" id="PTHR45436">
    <property type="entry name" value="SENSOR HISTIDINE KINASE YKOH"/>
    <property type="match status" value="1"/>
</dbReference>
<evidence type="ECO:0000259" key="13">
    <source>
        <dbReference type="PROSITE" id="PS50885"/>
    </source>
</evidence>
<dbReference type="InterPro" id="IPR003661">
    <property type="entry name" value="HisK_dim/P_dom"/>
</dbReference>
<evidence type="ECO:0000256" key="5">
    <source>
        <dbReference type="ARBA" id="ARBA00022679"/>
    </source>
</evidence>
<dbReference type="CDD" id="cd06225">
    <property type="entry name" value="HAMP"/>
    <property type="match status" value="1"/>
</dbReference>
<dbReference type="SUPFAM" id="SSF158472">
    <property type="entry name" value="HAMP domain-like"/>
    <property type="match status" value="1"/>
</dbReference>
<dbReference type="SMART" id="SM00388">
    <property type="entry name" value="HisKA"/>
    <property type="match status" value="1"/>
</dbReference>
<dbReference type="PRINTS" id="PR00344">
    <property type="entry name" value="BCTRLSENSOR"/>
</dbReference>
<dbReference type="SMART" id="SM00387">
    <property type="entry name" value="HATPase_c"/>
    <property type="match status" value="1"/>
</dbReference>
<keyword evidence="9" id="KW-0902">Two-component regulatory system</keyword>
<comment type="caution">
    <text evidence="14">The sequence shown here is derived from an EMBL/GenBank/DDBJ whole genome shotgun (WGS) entry which is preliminary data.</text>
</comment>
<evidence type="ECO:0000256" key="7">
    <source>
        <dbReference type="ARBA" id="ARBA00022777"/>
    </source>
</evidence>
<evidence type="ECO:0000256" key="6">
    <source>
        <dbReference type="ARBA" id="ARBA00022692"/>
    </source>
</evidence>
<accession>A0ABN2WB76</accession>
<dbReference type="Gene3D" id="6.10.340.10">
    <property type="match status" value="1"/>
</dbReference>
<evidence type="ECO:0000313" key="15">
    <source>
        <dbReference type="Proteomes" id="UP001500984"/>
    </source>
</evidence>
<keyword evidence="4" id="KW-0597">Phosphoprotein</keyword>
<keyword evidence="8 11" id="KW-1133">Transmembrane helix</keyword>
<keyword evidence="6 11" id="KW-0812">Transmembrane</keyword>
<keyword evidence="10 11" id="KW-0472">Membrane</keyword>
<dbReference type="SUPFAM" id="SSF47384">
    <property type="entry name" value="Homodimeric domain of signal transducing histidine kinase"/>
    <property type="match status" value="1"/>
</dbReference>
<evidence type="ECO:0000256" key="9">
    <source>
        <dbReference type="ARBA" id="ARBA00023012"/>
    </source>
</evidence>
<feature type="domain" description="Histidine kinase" evidence="12">
    <location>
        <begin position="261"/>
        <end position="473"/>
    </location>
</feature>
<sequence>MTTTERRRTRFSVAQRITAGVTLMTVAVLSLVGIVLYTVESAALERRITEELRQEIAEFRGLAESGIDPDTGEAFESVDRLLRLFLERNEPASAETLFGFTTEGTVLYQGGADPLLRETPQFVDRIEGMLAAGGSASETINGVEYRFAVLPLTAGGAQAGFVVVHNITAARSGLQALMGTYALSAIIATVLVTASSSFIAQRLLQPVTELRTAAQSISGGRLDRRLEASGNDDLAELVRAFNAMLDRLESAFETQRQFLDDAGHELRTPLTVLRGHLEVLDPTDVDDVEDTRVLLLDEIARMSRLVDDLLLLAKARRPDFLRLEDVEVGELLAEVGAKASALANRAWAVDPPPATVVLRADPQRLTQALLQLADNAVRHTVPGDAVRFGADLAEEAVELWVADTGPGVPAEQREAIFERFTRARQEDPSAGEDLGAGLGLAIVTAIARSHGGTVTVDASGPGATFRLHLPYRSRGET</sequence>
<dbReference type="InterPro" id="IPR004358">
    <property type="entry name" value="Sig_transdc_His_kin-like_C"/>
</dbReference>
<dbReference type="InterPro" id="IPR050428">
    <property type="entry name" value="TCS_sensor_his_kinase"/>
</dbReference>
<dbReference type="GO" id="GO:0016301">
    <property type="term" value="F:kinase activity"/>
    <property type="evidence" value="ECO:0007669"/>
    <property type="project" value="UniProtKB-KW"/>
</dbReference>
<keyword evidence="15" id="KW-1185">Reference proteome</keyword>
<evidence type="ECO:0000256" key="3">
    <source>
        <dbReference type="ARBA" id="ARBA00012438"/>
    </source>
</evidence>
<evidence type="ECO:0000256" key="1">
    <source>
        <dbReference type="ARBA" id="ARBA00000085"/>
    </source>
</evidence>
<dbReference type="Gene3D" id="3.30.565.10">
    <property type="entry name" value="Histidine kinase-like ATPase, C-terminal domain"/>
    <property type="match status" value="1"/>
</dbReference>
<protein>
    <recommendedName>
        <fullName evidence="3">histidine kinase</fullName>
        <ecNumber evidence="3">2.7.13.3</ecNumber>
    </recommendedName>
</protein>
<gene>
    <name evidence="14" type="ORF">GCM10009823_03420</name>
</gene>
<dbReference type="InterPro" id="IPR036890">
    <property type="entry name" value="HATPase_C_sf"/>
</dbReference>
<comment type="catalytic activity">
    <reaction evidence="1">
        <text>ATP + protein L-histidine = ADP + protein N-phospho-L-histidine.</text>
        <dbReference type="EC" id="2.7.13.3"/>
    </reaction>
</comment>
<dbReference type="Gene3D" id="1.10.287.130">
    <property type="match status" value="1"/>
</dbReference>
<proteinExistence type="predicted"/>
<dbReference type="Pfam" id="PF00512">
    <property type="entry name" value="HisKA"/>
    <property type="match status" value="1"/>
</dbReference>
<dbReference type="CDD" id="cd00082">
    <property type="entry name" value="HisKA"/>
    <property type="match status" value="1"/>
</dbReference>
<dbReference type="RefSeq" id="WP_291793447.1">
    <property type="nucleotide sequence ID" value="NZ_BAAAPZ010000002.1"/>
</dbReference>
<name>A0ABN2WB76_9MICO</name>
<dbReference type="InterPro" id="IPR003594">
    <property type="entry name" value="HATPase_dom"/>
</dbReference>
<dbReference type="EC" id="2.7.13.3" evidence="3"/>
<keyword evidence="5" id="KW-0808">Transferase</keyword>
<dbReference type="SMART" id="SM00304">
    <property type="entry name" value="HAMP"/>
    <property type="match status" value="1"/>
</dbReference>
<evidence type="ECO:0000256" key="4">
    <source>
        <dbReference type="ARBA" id="ARBA00022553"/>
    </source>
</evidence>
<dbReference type="PANTHER" id="PTHR45436:SF5">
    <property type="entry name" value="SENSOR HISTIDINE KINASE TRCS"/>
    <property type="match status" value="1"/>
</dbReference>
<dbReference type="EMBL" id="BAAAPZ010000002">
    <property type="protein sequence ID" value="GAA2088378.1"/>
    <property type="molecule type" value="Genomic_DNA"/>
</dbReference>
<dbReference type="InterPro" id="IPR036097">
    <property type="entry name" value="HisK_dim/P_sf"/>
</dbReference>
<keyword evidence="7 14" id="KW-0418">Kinase</keyword>
<dbReference type="SUPFAM" id="SSF55874">
    <property type="entry name" value="ATPase domain of HSP90 chaperone/DNA topoisomerase II/histidine kinase"/>
    <property type="match status" value="1"/>
</dbReference>
<dbReference type="Proteomes" id="UP001500984">
    <property type="component" value="Unassembled WGS sequence"/>
</dbReference>
<dbReference type="Pfam" id="PF02518">
    <property type="entry name" value="HATPase_c"/>
    <property type="match status" value="1"/>
</dbReference>
<feature type="domain" description="HAMP" evidence="13">
    <location>
        <begin position="201"/>
        <end position="253"/>
    </location>
</feature>
<organism evidence="14 15">
    <name type="scientific">Brevibacterium salitolerans</name>
    <dbReference type="NCBI Taxonomy" id="1403566"/>
    <lineage>
        <taxon>Bacteria</taxon>
        <taxon>Bacillati</taxon>
        <taxon>Actinomycetota</taxon>
        <taxon>Actinomycetes</taxon>
        <taxon>Micrococcales</taxon>
        <taxon>Brevibacteriaceae</taxon>
        <taxon>Brevibacterium</taxon>
    </lineage>
</organism>
<dbReference type="InterPro" id="IPR003660">
    <property type="entry name" value="HAMP_dom"/>
</dbReference>
<evidence type="ECO:0000313" key="14">
    <source>
        <dbReference type="EMBL" id="GAA2088378.1"/>
    </source>
</evidence>
<comment type="subcellular location">
    <subcellularLocation>
        <location evidence="2">Cell membrane</location>
    </subcellularLocation>
</comment>
<dbReference type="PROSITE" id="PS50885">
    <property type="entry name" value="HAMP"/>
    <property type="match status" value="1"/>
</dbReference>
<dbReference type="Pfam" id="PF00672">
    <property type="entry name" value="HAMP"/>
    <property type="match status" value="1"/>
</dbReference>
<dbReference type="InterPro" id="IPR005467">
    <property type="entry name" value="His_kinase_dom"/>
</dbReference>
<dbReference type="CDD" id="cd00075">
    <property type="entry name" value="HATPase"/>
    <property type="match status" value="1"/>
</dbReference>
<evidence type="ECO:0000256" key="11">
    <source>
        <dbReference type="SAM" id="Phobius"/>
    </source>
</evidence>
<feature type="transmembrane region" description="Helical" evidence="11">
    <location>
        <begin position="17"/>
        <end position="39"/>
    </location>
</feature>
<evidence type="ECO:0000256" key="2">
    <source>
        <dbReference type="ARBA" id="ARBA00004236"/>
    </source>
</evidence>
<evidence type="ECO:0000256" key="8">
    <source>
        <dbReference type="ARBA" id="ARBA00022989"/>
    </source>
</evidence>
<evidence type="ECO:0000259" key="12">
    <source>
        <dbReference type="PROSITE" id="PS50109"/>
    </source>
</evidence>
<evidence type="ECO:0000256" key="10">
    <source>
        <dbReference type="ARBA" id="ARBA00023136"/>
    </source>
</evidence>
<dbReference type="PROSITE" id="PS50109">
    <property type="entry name" value="HIS_KIN"/>
    <property type="match status" value="1"/>
</dbReference>